<comment type="caution">
    <text evidence="1">The sequence shown here is derived from an EMBL/GenBank/DDBJ whole genome shotgun (WGS) entry which is preliminary data.</text>
</comment>
<gene>
    <name evidence="1" type="ORF">Bca52824_023016</name>
</gene>
<proteinExistence type="predicted"/>
<accession>A0A8X7VHF2</accession>
<evidence type="ECO:0000313" key="2">
    <source>
        <dbReference type="Proteomes" id="UP000886595"/>
    </source>
</evidence>
<keyword evidence="2" id="KW-1185">Reference proteome</keyword>
<organism evidence="1 2">
    <name type="scientific">Brassica carinata</name>
    <name type="common">Ethiopian mustard</name>
    <name type="synonym">Abyssinian cabbage</name>
    <dbReference type="NCBI Taxonomy" id="52824"/>
    <lineage>
        <taxon>Eukaryota</taxon>
        <taxon>Viridiplantae</taxon>
        <taxon>Streptophyta</taxon>
        <taxon>Embryophyta</taxon>
        <taxon>Tracheophyta</taxon>
        <taxon>Spermatophyta</taxon>
        <taxon>Magnoliopsida</taxon>
        <taxon>eudicotyledons</taxon>
        <taxon>Gunneridae</taxon>
        <taxon>Pentapetalae</taxon>
        <taxon>rosids</taxon>
        <taxon>malvids</taxon>
        <taxon>Brassicales</taxon>
        <taxon>Brassicaceae</taxon>
        <taxon>Brassiceae</taxon>
        <taxon>Brassica</taxon>
    </lineage>
</organism>
<name>A0A8X7VHF2_BRACI</name>
<dbReference type="GO" id="GO:0042372">
    <property type="term" value="P:phylloquinone biosynthetic process"/>
    <property type="evidence" value="ECO:0007669"/>
    <property type="project" value="TreeGrafter"/>
</dbReference>
<dbReference type="AlphaFoldDB" id="A0A8X7VHF2"/>
<dbReference type="PANTHER" id="PTHR47253:SF4">
    <property type="entry name" value="ISOCHORISMATE SYNTHASE 2, CHLOROPLASTIC"/>
    <property type="match status" value="1"/>
</dbReference>
<protein>
    <submittedName>
        <fullName evidence="1">Uncharacterized protein</fullName>
    </submittedName>
</protein>
<dbReference type="PANTHER" id="PTHR47253">
    <property type="match status" value="1"/>
</dbReference>
<reference evidence="1 2" key="1">
    <citation type="submission" date="2020-02" db="EMBL/GenBank/DDBJ databases">
        <authorList>
            <person name="Ma Q."/>
            <person name="Huang Y."/>
            <person name="Song X."/>
            <person name="Pei D."/>
        </authorList>
    </citation>
    <scope>NUCLEOTIDE SEQUENCE [LARGE SCALE GENOMIC DNA]</scope>
    <source>
        <strain evidence="1">Sxm20200214</strain>
        <tissue evidence="1">Leaf</tissue>
    </source>
</reference>
<sequence>MRDEIQPCCFFSHRSDIYLANESGNNNNGSSDHDLVTVAGIGSAVFFRHLNPFPHDDWTSI</sequence>
<dbReference type="Proteomes" id="UP000886595">
    <property type="component" value="Unassembled WGS sequence"/>
</dbReference>
<dbReference type="GO" id="GO:0009536">
    <property type="term" value="C:plastid"/>
    <property type="evidence" value="ECO:0007669"/>
    <property type="project" value="TreeGrafter"/>
</dbReference>
<dbReference type="OrthoDB" id="8119704at2759"/>
<evidence type="ECO:0000313" key="1">
    <source>
        <dbReference type="EMBL" id="KAG2311459.1"/>
    </source>
</evidence>
<dbReference type="EMBL" id="JAAMPC010000005">
    <property type="protein sequence ID" value="KAG2311459.1"/>
    <property type="molecule type" value="Genomic_DNA"/>
</dbReference>
<dbReference type="GO" id="GO:0008909">
    <property type="term" value="F:isochorismate synthase activity"/>
    <property type="evidence" value="ECO:0007669"/>
    <property type="project" value="InterPro"/>
</dbReference>
<dbReference type="InterPro" id="IPR044250">
    <property type="entry name" value="MenF-like"/>
</dbReference>